<evidence type="ECO:0000313" key="4">
    <source>
        <dbReference type="Proteomes" id="UP000076842"/>
    </source>
</evidence>
<keyword evidence="4" id="KW-1185">Reference proteome</keyword>
<dbReference type="AlphaFoldDB" id="A0A165DEC9"/>
<evidence type="ECO:0000256" key="1">
    <source>
        <dbReference type="SAM" id="MobiDB-lite"/>
    </source>
</evidence>
<feature type="signal peptide" evidence="2">
    <location>
        <begin position="1"/>
        <end position="19"/>
    </location>
</feature>
<sequence>MSDTFGAASLLLVSGCTGAQRSNGDEDASISEHAYSAPEFPARPMPAVAPRSPQRKDYIPGAVKKTQCTVGQDNAGPHAVDATLECCDTDYDSEQVDSSEDDDSVLQTQKPVPSNHLLTDVSDSPKPFVLSNEVDLVMLYPGEEQNPSVSEVPAKRVQQMLANQTMLIQLLAWLKDCHEDTEDSNPLEQDNARLQVQNCELENFIVAHPQLVEPHSRSSRSRERLLRDHITMLRQQLARSRRDRELLWATNQAYRTRNCVLVGLLRAAETFKSLRTAEFLAVVASESL</sequence>
<dbReference type="Proteomes" id="UP000076842">
    <property type="component" value="Unassembled WGS sequence"/>
</dbReference>
<protein>
    <recommendedName>
        <fullName evidence="5">Pericentrin/AKAP-450 centrosomal targeting domain-containing protein</fullName>
    </recommendedName>
</protein>
<dbReference type="EMBL" id="KV424060">
    <property type="protein sequence ID" value="KZT52630.1"/>
    <property type="molecule type" value="Genomic_DNA"/>
</dbReference>
<feature type="chain" id="PRO_5007856498" description="Pericentrin/AKAP-450 centrosomal targeting domain-containing protein" evidence="2">
    <location>
        <begin position="20"/>
        <end position="288"/>
    </location>
</feature>
<accession>A0A165DEC9</accession>
<gene>
    <name evidence="3" type="ORF">CALCODRAFT_502049</name>
</gene>
<reference evidence="3 4" key="1">
    <citation type="journal article" date="2016" name="Mol. Biol. Evol.">
        <title>Comparative Genomics of Early-Diverging Mushroom-Forming Fungi Provides Insights into the Origins of Lignocellulose Decay Capabilities.</title>
        <authorList>
            <person name="Nagy L.G."/>
            <person name="Riley R."/>
            <person name="Tritt A."/>
            <person name="Adam C."/>
            <person name="Daum C."/>
            <person name="Floudas D."/>
            <person name="Sun H."/>
            <person name="Yadav J.S."/>
            <person name="Pangilinan J."/>
            <person name="Larsson K.H."/>
            <person name="Matsuura K."/>
            <person name="Barry K."/>
            <person name="Labutti K."/>
            <person name="Kuo R."/>
            <person name="Ohm R.A."/>
            <person name="Bhattacharya S.S."/>
            <person name="Shirouzu T."/>
            <person name="Yoshinaga Y."/>
            <person name="Martin F.M."/>
            <person name="Grigoriev I.V."/>
            <person name="Hibbett D.S."/>
        </authorList>
    </citation>
    <scope>NUCLEOTIDE SEQUENCE [LARGE SCALE GENOMIC DNA]</scope>
    <source>
        <strain evidence="3 4">HHB12733</strain>
    </source>
</reference>
<evidence type="ECO:0000256" key="2">
    <source>
        <dbReference type="SAM" id="SignalP"/>
    </source>
</evidence>
<keyword evidence="2" id="KW-0732">Signal</keyword>
<organism evidence="3 4">
    <name type="scientific">Calocera cornea HHB12733</name>
    <dbReference type="NCBI Taxonomy" id="1353952"/>
    <lineage>
        <taxon>Eukaryota</taxon>
        <taxon>Fungi</taxon>
        <taxon>Dikarya</taxon>
        <taxon>Basidiomycota</taxon>
        <taxon>Agaricomycotina</taxon>
        <taxon>Dacrymycetes</taxon>
        <taxon>Dacrymycetales</taxon>
        <taxon>Dacrymycetaceae</taxon>
        <taxon>Calocera</taxon>
    </lineage>
</organism>
<feature type="region of interest" description="Disordered" evidence="1">
    <location>
        <begin position="20"/>
        <end position="56"/>
    </location>
</feature>
<name>A0A165DEC9_9BASI</name>
<evidence type="ECO:0008006" key="5">
    <source>
        <dbReference type="Google" id="ProtNLM"/>
    </source>
</evidence>
<proteinExistence type="predicted"/>
<evidence type="ECO:0000313" key="3">
    <source>
        <dbReference type="EMBL" id="KZT52630.1"/>
    </source>
</evidence>
<dbReference type="InParanoid" id="A0A165DEC9"/>